<reference evidence="1 2" key="1">
    <citation type="submission" date="2024-02" db="EMBL/GenBank/DDBJ databases">
        <authorList>
            <person name="Chen Y."/>
            <person name="Shah S."/>
            <person name="Dougan E. K."/>
            <person name="Thang M."/>
            <person name="Chan C."/>
        </authorList>
    </citation>
    <scope>NUCLEOTIDE SEQUENCE [LARGE SCALE GENOMIC DNA]</scope>
</reference>
<comment type="caution">
    <text evidence="1">The sequence shown here is derived from an EMBL/GenBank/DDBJ whole genome shotgun (WGS) entry which is preliminary data.</text>
</comment>
<keyword evidence="2" id="KW-1185">Reference proteome</keyword>
<proteinExistence type="predicted"/>
<sequence length="908" mass="102683">MMTTHVMPVTAQQGKLSGTPHLWINSVGDADLIKMSGNAMSLPCASAENQILQANVLVLQFQKASEGLPVLTDWLRNAGDFWAVGFEAWREPIEVRPVDDAVLGAAMRPRCLVPTKGISRASIILFGVCYTYSNLRNSMESEETQDFVRFLATLQRIPLVLMECPGHSLSMFSFRRIQLTEQQTEKQRKNLLQKCLIFTQRARELQAEAGVCDEAWSMIEKHLHRYRFAESAFHINTINLPQWLVGSAPTSGCNALWHSILTVSPEKQVLFLRRVFFMHERAVQRKAKATAVRIPTLERMCLMQHVLQEMRLAVHDNGTPVFEPDMIQKSEKRALDGDYSSELSEQLLLKDGTFQPHLMTLWSENLPAMINECPEKSFVAVDEEINKLDNNARDAHFRQDCLKLTRDCATLGLLYKSEAKHERAVKVQKVSHLKAQNTTGANFIKGFMCANHKHVAGRVGELEAAMDEFVSALLKLERFKKGALIVWVDFTKFGRVCNNDLNDTLDVLQTTISRLPERACAFIVGPHLISEKVQNGLRIEDKLDALGIYSEMVMLRMSEPPGQKHVPLQFPAWICMDEGSRDQNWFKGCQLMLDRCTRQSLPWTPESAYVVPAIAKDAPPTSAEIRSLSQCQESAQLLCGHQLPEQVLNALIGKTDICGCVGVVNLSPYDTWLERSCLKWGKKSGGEIIMPTLSLSKNLTVLSYSERSFALQLMQDCHELPWNEMQKKISLTSSPSMFVQDWKNGSHFMGSAAPKYEPEAPPAESIDISKFPLQVVRLERNPSESHGWKKWKITLPQSFRMFWLDDVVYSPEWRELISDFDNKLLDIIVDRFMSQQIQLSRQIHSTSWLWLRSPHPFPHFSGSLSQADPATASMVQAKSLSQQPLHLALLGSENPAPLTSWLKLSILS</sequence>
<accession>A0ABP0N7Q5</accession>
<name>A0ABP0N7Q5_9DINO</name>
<evidence type="ECO:0000313" key="2">
    <source>
        <dbReference type="Proteomes" id="UP001642484"/>
    </source>
</evidence>
<dbReference type="EMBL" id="CAXAMN010021462">
    <property type="protein sequence ID" value="CAK9059815.1"/>
    <property type="molecule type" value="Genomic_DNA"/>
</dbReference>
<gene>
    <name evidence="1" type="ORF">CCMP2556_LOCUS29440</name>
</gene>
<evidence type="ECO:0000313" key="1">
    <source>
        <dbReference type="EMBL" id="CAK9059815.1"/>
    </source>
</evidence>
<dbReference type="Proteomes" id="UP001642484">
    <property type="component" value="Unassembled WGS sequence"/>
</dbReference>
<organism evidence="1 2">
    <name type="scientific">Durusdinium trenchii</name>
    <dbReference type="NCBI Taxonomy" id="1381693"/>
    <lineage>
        <taxon>Eukaryota</taxon>
        <taxon>Sar</taxon>
        <taxon>Alveolata</taxon>
        <taxon>Dinophyceae</taxon>
        <taxon>Suessiales</taxon>
        <taxon>Symbiodiniaceae</taxon>
        <taxon>Durusdinium</taxon>
    </lineage>
</organism>
<protein>
    <submittedName>
        <fullName evidence="1">Uncharacterized protein</fullName>
    </submittedName>
</protein>